<dbReference type="AlphaFoldDB" id="A0AA48KC64"/>
<dbReference type="Proteomes" id="UP001228113">
    <property type="component" value="Chromosome"/>
</dbReference>
<evidence type="ECO:0000256" key="2">
    <source>
        <dbReference type="ARBA" id="ARBA00023002"/>
    </source>
</evidence>
<accession>A0AA48KC64</accession>
<dbReference type="EMBL" id="AP027081">
    <property type="protein sequence ID" value="BDU76834.1"/>
    <property type="molecule type" value="Genomic_DNA"/>
</dbReference>
<dbReference type="PANTHER" id="PTHR30004">
    <property type="entry name" value="4-HYDROXYTHREONINE-4-PHOSPHATE DEHYDROGENASE"/>
    <property type="match status" value="1"/>
</dbReference>
<dbReference type="SUPFAM" id="SSF53659">
    <property type="entry name" value="Isocitrate/Isopropylmalate dehydrogenase-like"/>
    <property type="match status" value="1"/>
</dbReference>
<dbReference type="Pfam" id="PF04166">
    <property type="entry name" value="PdxA"/>
    <property type="match status" value="1"/>
</dbReference>
<dbReference type="InterPro" id="IPR005255">
    <property type="entry name" value="PdxA_fam"/>
</dbReference>
<keyword evidence="5" id="KW-1185">Reference proteome</keyword>
<evidence type="ECO:0000256" key="3">
    <source>
        <dbReference type="ARBA" id="ARBA00023027"/>
    </source>
</evidence>
<evidence type="ECO:0000256" key="1">
    <source>
        <dbReference type="ARBA" id="ARBA00022723"/>
    </source>
</evidence>
<name>A0AA48KC64_9BACT</name>
<sequence>METRLVVTLGDPCGIGPELLLKALPELAAASRITVCGSRAGVDLLAGGPIPFAWREGPEGPELEVAGARARWIDPDPALGRDRLSLGQGSAASGRAAVEGVRAGAREVLEGRGDALVTLPLAKAAAHAAGYAIPGHTEFLQELAGAPRVQMAFVAPRFSVVLHTVHQSLRSVIEGLDRHAVAETLSFSADRFAQLTGAPGPRVALCALNPHAGEGGAFGHEDERLVEAVADAQAWAGSGRWASFPSPFPPGPAPEGWRLFPERPAPMPGDRPTFSGPHPSDTLFLRAWRGEFDLVVALYHDQGLIPIKVLEPETAVNLTLGLPFVRTSPDHGTAFGIAGRWQADPANFIQAATLGARLGLRAARR</sequence>
<protein>
    <submittedName>
        <fullName evidence="4">4-hydroxythreonine-4-phosphate dehydrogenase</fullName>
    </submittedName>
</protein>
<keyword evidence="1" id="KW-0479">Metal-binding</keyword>
<dbReference type="Gene3D" id="3.40.718.10">
    <property type="entry name" value="Isopropylmalate Dehydrogenase"/>
    <property type="match status" value="2"/>
</dbReference>
<keyword evidence="2" id="KW-0560">Oxidoreductase</keyword>
<proteinExistence type="predicted"/>
<keyword evidence="3" id="KW-0520">NAD</keyword>
<organism evidence="4 5">
    <name type="scientific">Mesoterricola sediminis</name>
    <dbReference type="NCBI Taxonomy" id="2927980"/>
    <lineage>
        <taxon>Bacteria</taxon>
        <taxon>Pseudomonadati</taxon>
        <taxon>Acidobacteriota</taxon>
        <taxon>Holophagae</taxon>
        <taxon>Holophagales</taxon>
        <taxon>Holophagaceae</taxon>
        <taxon>Mesoterricola</taxon>
    </lineage>
</organism>
<reference evidence="4" key="1">
    <citation type="journal article" date="2023" name="Int. J. Syst. Evol. Microbiol.">
        <title>Mesoterricola silvestris gen. nov., sp. nov., Mesoterricola sediminis sp. nov., Geothrix oryzae sp. nov., Geothrix edaphica sp. nov., Geothrix rubra sp. nov., and Geothrix limicola sp. nov., six novel members of Acidobacteriota isolated from soils.</title>
        <authorList>
            <person name="Itoh H."/>
            <person name="Sugisawa Y."/>
            <person name="Mise K."/>
            <person name="Xu Z."/>
            <person name="Kuniyasu M."/>
            <person name="Ushijima N."/>
            <person name="Kawano K."/>
            <person name="Kobayashi E."/>
            <person name="Shiratori Y."/>
            <person name="Masuda Y."/>
            <person name="Senoo K."/>
        </authorList>
    </citation>
    <scope>NUCLEOTIDE SEQUENCE</scope>
    <source>
        <strain evidence="4">W786</strain>
    </source>
</reference>
<evidence type="ECO:0000313" key="4">
    <source>
        <dbReference type="EMBL" id="BDU76834.1"/>
    </source>
</evidence>
<dbReference type="KEGG" id="msea:METESE_17920"/>
<evidence type="ECO:0000313" key="5">
    <source>
        <dbReference type="Proteomes" id="UP001228113"/>
    </source>
</evidence>
<dbReference type="RefSeq" id="WP_243332429.1">
    <property type="nucleotide sequence ID" value="NZ_AP027081.1"/>
</dbReference>
<dbReference type="GO" id="GO:0046872">
    <property type="term" value="F:metal ion binding"/>
    <property type="evidence" value="ECO:0007669"/>
    <property type="project" value="UniProtKB-KW"/>
</dbReference>
<dbReference type="PANTHER" id="PTHR30004:SF6">
    <property type="entry name" value="D-THREONATE 4-PHOSPHATE DEHYDROGENASE"/>
    <property type="match status" value="1"/>
</dbReference>
<gene>
    <name evidence="4" type="primary">pdxA</name>
    <name evidence="4" type="ORF">METESE_17920</name>
</gene>
<dbReference type="GO" id="GO:0051287">
    <property type="term" value="F:NAD binding"/>
    <property type="evidence" value="ECO:0007669"/>
    <property type="project" value="InterPro"/>
</dbReference>
<dbReference type="GO" id="GO:0016491">
    <property type="term" value="F:oxidoreductase activity"/>
    <property type="evidence" value="ECO:0007669"/>
    <property type="project" value="UniProtKB-KW"/>
</dbReference>